<accession>A0A6C0FD64</accession>
<protein>
    <submittedName>
        <fullName evidence="1">Uncharacterized protein</fullName>
    </submittedName>
</protein>
<evidence type="ECO:0000313" key="1">
    <source>
        <dbReference type="EMBL" id="QHT38499.1"/>
    </source>
</evidence>
<name>A0A6C0FD64_9ZZZZ</name>
<sequence length="93" mass="10962">MRFVALLWIWVCHGFFASTMEEASKNILNRAECQDNKLLLRNSRILFYGSGGCPIKYPWKYNGMCCKYSVDKILEESAVGEWMRKNGEFKYLY</sequence>
<dbReference type="EMBL" id="MN738831">
    <property type="protein sequence ID" value="QHT38499.1"/>
    <property type="molecule type" value="Genomic_DNA"/>
</dbReference>
<organism evidence="1">
    <name type="scientific">viral metagenome</name>
    <dbReference type="NCBI Taxonomy" id="1070528"/>
    <lineage>
        <taxon>unclassified sequences</taxon>
        <taxon>metagenomes</taxon>
        <taxon>organismal metagenomes</taxon>
    </lineage>
</organism>
<reference evidence="1" key="1">
    <citation type="journal article" date="2020" name="Nature">
        <title>Giant virus diversity and host interactions through global metagenomics.</title>
        <authorList>
            <person name="Schulz F."/>
            <person name="Roux S."/>
            <person name="Paez-Espino D."/>
            <person name="Jungbluth S."/>
            <person name="Walsh D.A."/>
            <person name="Denef V.J."/>
            <person name="McMahon K.D."/>
            <person name="Konstantinidis K.T."/>
            <person name="Eloe-Fadrosh E.A."/>
            <person name="Kyrpides N.C."/>
            <person name="Woyke T."/>
        </authorList>
    </citation>
    <scope>NUCLEOTIDE SEQUENCE</scope>
    <source>
        <strain evidence="1">GVMAG-S-ERX556101-89</strain>
    </source>
</reference>
<dbReference type="AlphaFoldDB" id="A0A6C0FD64"/>
<proteinExistence type="predicted"/>